<organism evidence="4 5">
    <name type="scientific">Candidatus Methanocrinis natronophilus</name>
    <dbReference type="NCBI Taxonomy" id="3033396"/>
    <lineage>
        <taxon>Archaea</taxon>
        <taxon>Methanobacteriati</taxon>
        <taxon>Methanobacteriota</taxon>
        <taxon>Stenosarchaea group</taxon>
        <taxon>Methanomicrobia</taxon>
        <taxon>Methanotrichales</taxon>
        <taxon>Methanotrichaceae</taxon>
        <taxon>Methanocrinis</taxon>
    </lineage>
</organism>
<dbReference type="Pfam" id="PF14690">
    <property type="entry name" value="Zn_ribbon_ISL3"/>
    <property type="match status" value="1"/>
</dbReference>
<dbReference type="EMBL" id="JARFPK010000052">
    <property type="protein sequence ID" value="MDF0591643.1"/>
    <property type="molecule type" value="Genomic_DNA"/>
</dbReference>
<feature type="domain" description="Transposase IS204/IS1001/IS1096/IS1165 DDE" evidence="1">
    <location>
        <begin position="159"/>
        <end position="393"/>
    </location>
</feature>
<dbReference type="InterPro" id="IPR047951">
    <property type="entry name" value="Transpos_ISL3"/>
</dbReference>
<gene>
    <name evidence="4" type="ORF">P0O15_10785</name>
</gene>
<reference evidence="4 5" key="1">
    <citation type="submission" date="2023-03" db="EMBL/GenBank/DDBJ databases">
        <title>WGS of Methanotrichaceae archaeon Mx.</title>
        <authorList>
            <person name="Sorokin D.Y."/>
            <person name="Merkel A.Y."/>
        </authorList>
    </citation>
    <scope>NUCLEOTIDE SEQUENCE [LARGE SCALE GENOMIC DNA]</scope>
    <source>
        <strain evidence="4 5">Mx</strain>
    </source>
</reference>
<dbReference type="InterPro" id="IPR002560">
    <property type="entry name" value="Transposase_DDE"/>
</dbReference>
<evidence type="ECO:0000259" key="3">
    <source>
        <dbReference type="Pfam" id="PF14690"/>
    </source>
</evidence>
<evidence type="ECO:0000259" key="1">
    <source>
        <dbReference type="Pfam" id="PF01610"/>
    </source>
</evidence>
<dbReference type="NCBIfam" id="NF033550">
    <property type="entry name" value="transpos_ISL3"/>
    <property type="match status" value="1"/>
</dbReference>
<evidence type="ECO:0000313" key="4">
    <source>
        <dbReference type="EMBL" id="MDF0591643.1"/>
    </source>
</evidence>
<dbReference type="InterPro" id="IPR032877">
    <property type="entry name" value="Transposase_HTH"/>
</dbReference>
<evidence type="ECO:0000313" key="5">
    <source>
        <dbReference type="Proteomes" id="UP001220010"/>
    </source>
</evidence>
<evidence type="ECO:0000259" key="2">
    <source>
        <dbReference type="Pfam" id="PF13542"/>
    </source>
</evidence>
<protein>
    <submittedName>
        <fullName evidence="4">ISL3 family transposase</fullName>
    </submittedName>
</protein>
<dbReference type="InterPro" id="IPR029261">
    <property type="entry name" value="Transposase_Znf"/>
</dbReference>
<proteinExistence type="predicted"/>
<dbReference type="Pfam" id="PF01610">
    <property type="entry name" value="DDE_Tnp_ISL3"/>
    <property type="match status" value="1"/>
</dbReference>
<dbReference type="Proteomes" id="UP001220010">
    <property type="component" value="Unassembled WGS sequence"/>
</dbReference>
<dbReference type="RefSeq" id="WP_316967370.1">
    <property type="nucleotide sequence ID" value="NZ_JARFPK010000052.1"/>
</dbReference>
<name>A0ABT5XAG7_9EURY</name>
<feature type="domain" description="Transposase IS204/IS1001/IS1096/IS1165 helix-turn-helix" evidence="2">
    <location>
        <begin position="95"/>
        <end position="144"/>
    </location>
</feature>
<keyword evidence="5" id="KW-1185">Reference proteome</keyword>
<sequence>MSISQEDLFKLALNLQRPWYIDSIDFNLEEKQLDIHIDFKRGSKFPCPQCDNFECDVHDTIDRIWRHLNFFQFKTYLHCRVPRANCKSCGVKVIKVPWARKGSGFSLLMDSLIILMAQHMPVKSVADLIGEHDTRIWRVLEHYVSKARSEEDFSEVESVGVDETSRAKGHNYISVFVDLHKSKVIYVCEGKDANAIKLFKGDLEAHNGLSDNVRHFCCDMSPAYISGVTNNFPNSSITFDKFHVMKLMNQAVDQVRREEQSQNSNLKRTRYIWLKNPEKLTKKQRTELGSLKDMRLKTMRAYNIKLSLRDLWNFKDSLLAEDWLKRWYFWATHSRLTPVIEIAKTIKAHWHGVLNYINTRIDNGILEGINSLIQSAKDAARGFRTTKNFVTTIYLRLGKLKFNLPT</sequence>
<accession>A0ABT5XAG7</accession>
<dbReference type="PANTHER" id="PTHR33498">
    <property type="entry name" value="TRANSPOSASE FOR INSERTION SEQUENCE ELEMENT IS1557"/>
    <property type="match status" value="1"/>
</dbReference>
<feature type="domain" description="Transposase IS204/IS1001/IS1096/IS1165 zinc-finger" evidence="3">
    <location>
        <begin position="45"/>
        <end position="89"/>
    </location>
</feature>
<comment type="caution">
    <text evidence="4">The sequence shown here is derived from an EMBL/GenBank/DDBJ whole genome shotgun (WGS) entry which is preliminary data.</text>
</comment>
<dbReference type="PANTHER" id="PTHR33498:SF1">
    <property type="entry name" value="TRANSPOSASE FOR INSERTION SEQUENCE ELEMENT IS1557"/>
    <property type="match status" value="1"/>
</dbReference>
<dbReference type="Pfam" id="PF13542">
    <property type="entry name" value="HTH_Tnp_ISL3"/>
    <property type="match status" value="1"/>
</dbReference>